<evidence type="ECO:0000313" key="2">
    <source>
        <dbReference type="Proteomes" id="UP001497644"/>
    </source>
</evidence>
<reference evidence="1 2" key="1">
    <citation type="submission" date="2024-04" db="EMBL/GenBank/DDBJ databases">
        <authorList>
            <consortium name="Molecular Ecology Group"/>
        </authorList>
    </citation>
    <scope>NUCLEOTIDE SEQUENCE [LARGE SCALE GENOMIC DNA]</scope>
</reference>
<protein>
    <submittedName>
        <fullName evidence="1">Uncharacterized protein</fullName>
    </submittedName>
</protein>
<keyword evidence="2" id="KW-1185">Reference proteome</keyword>
<accession>A0AAV2N2W9</accession>
<evidence type="ECO:0000313" key="1">
    <source>
        <dbReference type="EMBL" id="CAL1674000.1"/>
    </source>
</evidence>
<name>A0AAV2N2W9_9HYME</name>
<dbReference type="Proteomes" id="UP001497644">
    <property type="component" value="Chromosome 1"/>
</dbReference>
<dbReference type="EMBL" id="OZ034824">
    <property type="protein sequence ID" value="CAL1674000.1"/>
    <property type="molecule type" value="Genomic_DNA"/>
</dbReference>
<organism evidence="1 2">
    <name type="scientific">Lasius platythorax</name>
    <dbReference type="NCBI Taxonomy" id="488582"/>
    <lineage>
        <taxon>Eukaryota</taxon>
        <taxon>Metazoa</taxon>
        <taxon>Ecdysozoa</taxon>
        <taxon>Arthropoda</taxon>
        <taxon>Hexapoda</taxon>
        <taxon>Insecta</taxon>
        <taxon>Pterygota</taxon>
        <taxon>Neoptera</taxon>
        <taxon>Endopterygota</taxon>
        <taxon>Hymenoptera</taxon>
        <taxon>Apocrita</taxon>
        <taxon>Aculeata</taxon>
        <taxon>Formicoidea</taxon>
        <taxon>Formicidae</taxon>
        <taxon>Formicinae</taxon>
        <taxon>Lasius</taxon>
        <taxon>Lasius</taxon>
    </lineage>
</organism>
<gene>
    <name evidence="1" type="ORF">LPLAT_LOCUS772</name>
</gene>
<dbReference type="AlphaFoldDB" id="A0AAV2N2W9"/>
<proteinExistence type="predicted"/>
<sequence length="69" mass="7444">MYGLRVYVQSLVVAHRSIIAIVRCQSHFPVSVMKSLPMLLPVFAAAEQSKLHCPGLAVSPCDAPSGDIH</sequence>